<gene>
    <name evidence="1" type="ORF">AA309_25295</name>
</gene>
<protein>
    <recommendedName>
        <fullName evidence="3">DUF1476 domain-containing protein</fullName>
    </recommendedName>
</protein>
<comment type="caution">
    <text evidence="1">The sequence shown here is derived from an EMBL/GenBank/DDBJ whole genome shotgun (WGS) entry which is preliminary data.</text>
</comment>
<proteinExistence type="predicted"/>
<dbReference type="Gene3D" id="1.10.790.20">
    <property type="entry name" value="Domain of unknown function DUF1476"/>
    <property type="match status" value="1"/>
</dbReference>
<reference evidence="1 2" key="1">
    <citation type="submission" date="2015-05" db="EMBL/GenBank/DDBJ databases">
        <title>Draft genome sequence of Microvirga vignae strain BR3299, a novel nitrogen fixing bacteria isolated from Brazil semi-aired region.</title>
        <authorList>
            <person name="Zilli J.E."/>
            <person name="Passos S.R."/>
            <person name="Leite J."/>
            <person name="Baldani J.I."/>
            <person name="Xavier G.R."/>
            <person name="Rumjaneck N.G."/>
            <person name="Simoes-Araujo J.L."/>
        </authorList>
    </citation>
    <scope>NUCLEOTIDE SEQUENCE [LARGE SCALE GENOMIC DNA]</scope>
    <source>
        <strain evidence="1 2">BR3299</strain>
    </source>
</reference>
<name>A0A0H1R5L1_9HYPH</name>
<accession>A0A0H1R5L1</accession>
<dbReference type="EMBL" id="LCYG01000081">
    <property type="protein sequence ID" value="KLK90525.1"/>
    <property type="molecule type" value="Genomic_DNA"/>
</dbReference>
<sequence>MTSSDDVQKTILRNKLLGRWAAEKLGITGRDADAYSDALARDTANPVRNDVFSRIRQDFDAAGVAESDERIRHVMTELMLKAGNLMPTAQGNSVDAAAVMIARNLMTR</sequence>
<keyword evidence="2" id="KW-1185">Reference proteome</keyword>
<dbReference type="InterPro" id="IPR038293">
    <property type="entry name" value="ATPase_inh_sub_z_sf"/>
</dbReference>
<dbReference type="OrthoDB" id="9810387at2"/>
<dbReference type="AlphaFoldDB" id="A0A0H1R5L1"/>
<dbReference type="STRING" id="1225564.AA309_25295"/>
<dbReference type="InterPro" id="IPR009945">
    <property type="entry name" value="ATPase_inh_sub_z"/>
</dbReference>
<evidence type="ECO:0000313" key="1">
    <source>
        <dbReference type="EMBL" id="KLK90525.1"/>
    </source>
</evidence>
<dbReference type="Pfam" id="PF07345">
    <property type="entry name" value="ATPaseInh_sub_z"/>
    <property type="match status" value="1"/>
</dbReference>
<organism evidence="1 2">
    <name type="scientific">Microvirga vignae</name>
    <dbReference type="NCBI Taxonomy" id="1225564"/>
    <lineage>
        <taxon>Bacteria</taxon>
        <taxon>Pseudomonadati</taxon>
        <taxon>Pseudomonadota</taxon>
        <taxon>Alphaproteobacteria</taxon>
        <taxon>Hyphomicrobiales</taxon>
        <taxon>Methylobacteriaceae</taxon>
        <taxon>Microvirga</taxon>
    </lineage>
</organism>
<evidence type="ECO:0000313" key="2">
    <source>
        <dbReference type="Proteomes" id="UP000035489"/>
    </source>
</evidence>
<dbReference type="PATRIC" id="fig|1225564.3.peg.6616"/>
<dbReference type="RefSeq" id="WP_047191796.1">
    <property type="nucleotide sequence ID" value="NZ_LCYG01000081.1"/>
</dbReference>
<evidence type="ECO:0008006" key="3">
    <source>
        <dbReference type="Google" id="ProtNLM"/>
    </source>
</evidence>
<dbReference type="Proteomes" id="UP000035489">
    <property type="component" value="Unassembled WGS sequence"/>
</dbReference>